<name>A0A9D9GSL5_9FIRM</name>
<dbReference type="SMART" id="SM00635">
    <property type="entry name" value="BID_2"/>
    <property type="match status" value="1"/>
</dbReference>
<evidence type="ECO:0000259" key="2">
    <source>
        <dbReference type="SMART" id="SM00635"/>
    </source>
</evidence>
<feature type="chain" id="PRO_5038493899" evidence="1">
    <location>
        <begin position="21"/>
        <end position="460"/>
    </location>
</feature>
<dbReference type="AlphaFoldDB" id="A0A9D9GSL5"/>
<accession>A0A9D9GSL5</accession>
<reference evidence="3" key="1">
    <citation type="submission" date="2020-10" db="EMBL/GenBank/DDBJ databases">
        <authorList>
            <person name="Gilroy R."/>
        </authorList>
    </citation>
    <scope>NUCLEOTIDE SEQUENCE</scope>
    <source>
        <strain evidence="3">17113</strain>
    </source>
</reference>
<dbReference type="InterPro" id="IPR003343">
    <property type="entry name" value="Big_2"/>
</dbReference>
<evidence type="ECO:0000313" key="4">
    <source>
        <dbReference type="Proteomes" id="UP000823634"/>
    </source>
</evidence>
<dbReference type="EMBL" id="JADINA010000001">
    <property type="protein sequence ID" value="MBO8425705.1"/>
    <property type="molecule type" value="Genomic_DNA"/>
</dbReference>
<dbReference type="Proteomes" id="UP000823634">
    <property type="component" value="Unassembled WGS sequence"/>
</dbReference>
<evidence type="ECO:0000313" key="3">
    <source>
        <dbReference type="EMBL" id="MBO8425705.1"/>
    </source>
</evidence>
<dbReference type="Pfam" id="PF02368">
    <property type="entry name" value="Big_2"/>
    <property type="match status" value="1"/>
</dbReference>
<proteinExistence type="predicted"/>
<keyword evidence="1" id="KW-0732">Signal</keyword>
<organism evidence="3 4">
    <name type="scientific">Candidatus Alloenteromonas pullistercoris</name>
    <dbReference type="NCBI Taxonomy" id="2840785"/>
    <lineage>
        <taxon>Bacteria</taxon>
        <taxon>Bacillati</taxon>
        <taxon>Bacillota</taxon>
        <taxon>Bacillota incertae sedis</taxon>
        <taxon>Candidatus Alloenteromonas</taxon>
    </lineage>
</organism>
<dbReference type="SUPFAM" id="SSF49373">
    <property type="entry name" value="Invasin/intimin cell-adhesion fragments"/>
    <property type="match status" value="1"/>
</dbReference>
<feature type="domain" description="BIG2" evidence="2">
    <location>
        <begin position="28"/>
        <end position="102"/>
    </location>
</feature>
<protein>
    <submittedName>
        <fullName evidence="3">Ig-like domain-containing protein</fullName>
    </submittedName>
</protein>
<dbReference type="Gene3D" id="2.60.40.1080">
    <property type="match status" value="1"/>
</dbReference>
<comment type="caution">
    <text evidence="3">The sequence shown here is derived from an EMBL/GenBank/DDBJ whole genome shotgun (WGS) entry which is preliminary data.</text>
</comment>
<reference evidence="3" key="2">
    <citation type="journal article" date="2021" name="PeerJ">
        <title>Extensive microbial diversity within the chicken gut microbiome revealed by metagenomics and culture.</title>
        <authorList>
            <person name="Gilroy R."/>
            <person name="Ravi A."/>
            <person name="Getino M."/>
            <person name="Pursley I."/>
            <person name="Horton D.L."/>
            <person name="Alikhan N.F."/>
            <person name="Baker D."/>
            <person name="Gharbi K."/>
            <person name="Hall N."/>
            <person name="Watson M."/>
            <person name="Adriaenssens E.M."/>
            <person name="Foster-Nyarko E."/>
            <person name="Jarju S."/>
            <person name="Secka A."/>
            <person name="Antonio M."/>
            <person name="Oren A."/>
            <person name="Chaudhuri R.R."/>
            <person name="La Ragione R."/>
            <person name="Hildebrand F."/>
            <person name="Pallen M.J."/>
        </authorList>
    </citation>
    <scope>NUCLEOTIDE SEQUENCE</scope>
    <source>
        <strain evidence="3">17113</strain>
    </source>
</reference>
<dbReference type="PROSITE" id="PS51257">
    <property type="entry name" value="PROKAR_LIPOPROTEIN"/>
    <property type="match status" value="1"/>
</dbReference>
<evidence type="ECO:0000256" key="1">
    <source>
        <dbReference type="SAM" id="SignalP"/>
    </source>
</evidence>
<gene>
    <name evidence="3" type="ORF">IAC61_00095</name>
</gene>
<feature type="signal peptide" evidence="1">
    <location>
        <begin position="1"/>
        <end position="20"/>
    </location>
</feature>
<sequence length="460" mass="47753">MKLRSILLVASAAFLLTACGGGTSEGSDPNALSITLAGNTTVEVGSRVKLNATVNNDGERLGVSWESSDSSIASVDGEGYVTGLKEGEVTITATSLADTSVSSSWQLAVLPSSIPSVAIEMGAGTTQVGTSLSLEADIYNPTTYTPRIQWTTTRGKGNLGGARTERASLTGNSIGTEIVNLEVNIGPYTIKQSVNVYISDNYNDPAKGWVAISDAETFIENFFTGGDINGSYYLAADIDLGGYEITTANRGNLVGVLDGRGHKISNFALSGEAPDTQGYSANAGFFNNIAASGAVRNLHMVANLGESASGWGSSALTKGCDGKIDNVLLEVEHSFDNGMLVIPDNDYYCPFNAGLVGVPANSAEIYDCVVSVTGVGASTMYADCAYPSGSGAAQTFTFDGIYTNSTLVGGQTWDWGGAVADTSGYVIGIDWANASTSEYYSLSNSVWNVAEGSMPSLKVM</sequence>
<dbReference type="InterPro" id="IPR008964">
    <property type="entry name" value="Invasin/intimin_cell_adhesion"/>
</dbReference>